<evidence type="ECO:0000256" key="5">
    <source>
        <dbReference type="ARBA" id="ARBA00023237"/>
    </source>
</evidence>
<comment type="subcellular location">
    <subcellularLocation>
        <location evidence="1">Cell outer membrane</location>
    </subcellularLocation>
</comment>
<dbReference type="Proteomes" id="UP001199750">
    <property type="component" value="Unassembled WGS sequence"/>
</dbReference>
<comment type="similarity">
    <text evidence="2">Belongs to the SusD family.</text>
</comment>
<evidence type="ECO:0000313" key="9">
    <source>
        <dbReference type="Proteomes" id="UP001199750"/>
    </source>
</evidence>
<dbReference type="InterPro" id="IPR012944">
    <property type="entry name" value="SusD_RagB_dom"/>
</dbReference>
<feature type="domain" description="RagB/SusD" evidence="6">
    <location>
        <begin position="361"/>
        <end position="454"/>
    </location>
</feature>
<name>A0AAW5CF92_9BACT</name>
<proteinExistence type="inferred from homology"/>
<feature type="domain" description="SusD-like N-terminal" evidence="7">
    <location>
        <begin position="88"/>
        <end position="211"/>
    </location>
</feature>
<dbReference type="Pfam" id="PF14322">
    <property type="entry name" value="SusD-like_3"/>
    <property type="match status" value="1"/>
</dbReference>
<dbReference type="AlphaFoldDB" id="A0AAW5CF92"/>
<sequence length="489" mass="55618">MNFKTLILLSLILLGGICTGCDRFLDVQPKDQYTEKQLLATRGGYYTAMNGLYNNLTSNSLYGKNLSYELIDVISKRYAPLAKSTYLTSLNSWGYAEENVSKALESTWATAYTTILNCNVILENLATQQGILSPAETNLMKGELLALRAFLHFDMLRLFGPIYKEDPSAPSIPYNESVKIMNLPLLSADSIVHNKIMRDLDEAEKLLAKDPVIPEGPMASALEDENEVYLRYRQLRMNYYAVLALKARVYLYAGEKDKALQAAYKLLKDKTVSEWFPPVDPNKLLANNVDPDRVFSTEVLMGIYMKKRGDIYTYSFDAENAGNNFLQPRNSFVDGNLFAGETQDYRYQSQWAQATSIGVTGHIFTKYKAIQDGDAKLFYSSFMPLIRLSEMYYIAAECEPKVSDGNSWLNQIRTLRGLPEITITDENELMSKLRIEYLREFWGEGQIFFMYKRLFVNILNTENGHNTSTYGASAARYVPPMPAKEIENR</sequence>
<accession>A0AAW5CF92</accession>
<dbReference type="Gene3D" id="1.25.40.390">
    <property type="match status" value="1"/>
</dbReference>
<evidence type="ECO:0000259" key="7">
    <source>
        <dbReference type="Pfam" id="PF14322"/>
    </source>
</evidence>
<evidence type="ECO:0000256" key="1">
    <source>
        <dbReference type="ARBA" id="ARBA00004442"/>
    </source>
</evidence>
<keyword evidence="4" id="KW-0472">Membrane</keyword>
<comment type="caution">
    <text evidence="8">The sequence shown here is derived from an EMBL/GenBank/DDBJ whole genome shotgun (WGS) entry which is preliminary data.</text>
</comment>
<keyword evidence="5" id="KW-0998">Cell outer membrane</keyword>
<dbReference type="RefSeq" id="WP_195305548.1">
    <property type="nucleotide sequence ID" value="NZ_JADMZE010000003.1"/>
</dbReference>
<keyword evidence="3" id="KW-0732">Signal</keyword>
<dbReference type="GO" id="GO:0009279">
    <property type="term" value="C:cell outer membrane"/>
    <property type="evidence" value="ECO:0007669"/>
    <property type="project" value="UniProtKB-SubCell"/>
</dbReference>
<evidence type="ECO:0000256" key="4">
    <source>
        <dbReference type="ARBA" id="ARBA00023136"/>
    </source>
</evidence>
<organism evidence="8 9">
    <name type="scientific">Odoribacter splanchnicus</name>
    <dbReference type="NCBI Taxonomy" id="28118"/>
    <lineage>
        <taxon>Bacteria</taxon>
        <taxon>Pseudomonadati</taxon>
        <taxon>Bacteroidota</taxon>
        <taxon>Bacteroidia</taxon>
        <taxon>Bacteroidales</taxon>
        <taxon>Odoribacteraceae</taxon>
        <taxon>Odoribacter</taxon>
    </lineage>
</organism>
<evidence type="ECO:0000259" key="6">
    <source>
        <dbReference type="Pfam" id="PF07980"/>
    </source>
</evidence>
<dbReference type="Pfam" id="PF07980">
    <property type="entry name" value="SusD_RagB"/>
    <property type="match status" value="1"/>
</dbReference>
<gene>
    <name evidence="8" type="ORF">L0P03_11240</name>
</gene>
<dbReference type="InterPro" id="IPR033985">
    <property type="entry name" value="SusD-like_N"/>
</dbReference>
<reference evidence="8" key="1">
    <citation type="submission" date="2022-01" db="EMBL/GenBank/DDBJ databases">
        <title>Collection of gut derived symbiotic bacterial strains cultured from healthy donors.</title>
        <authorList>
            <person name="Lin H."/>
            <person name="Kohout C."/>
            <person name="Waligurski E."/>
            <person name="Pamer E.G."/>
        </authorList>
    </citation>
    <scope>NUCLEOTIDE SEQUENCE</scope>
    <source>
        <strain evidence="8">DFI.1.149</strain>
    </source>
</reference>
<protein>
    <submittedName>
        <fullName evidence="8">RagB/SusD family nutrient uptake outer membrane protein</fullName>
    </submittedName>
</protein>
<evidence type="ECO:0000313" key="8">
    <source>
        <dbReference type="EMBL" id="MCG4960415.1"/>
    </source>
</evidence>
<dbReference type="SUPFAM" id="SSF48452">
    <property type="entry name" value="TPR-like"/>
    <property type="match status" value="1"/>
</dbReference>
<evidence type="ECO:0000256" key="3">
    <source>
        <dbReference type="ARBA" id="ARBA00022729"/>
    </source>
</evidence>
<dbReference type="InterPro" id="IPR011990">
    <property type="entry name" value="TPR-like_helical_dom_sf"/>
</dbReference>
<dbReference type="EMBL" id="JAKNDN010000020">
    <property type="protein sequence ID" value="MCG4960415.1"/>
    <property type="molecule type" value="Genomic_DNA"/>
</dbReference>
<evidence type="ECO:0000256" key="2">
    <source>
        <dbReference type="ARBA" id="ARBA00006275"/>
    </source>
</evidence>